<dbReference type="EMBL" id="MT503128">
    <property type="protein sequence ID" value="QMU24852.1"/>
    <property type="molecule type" value="Genomic_DNA"/>
</dbReference>
<feature type="signal peptide" evidence="5">
    <location>
        <begin position="1"/>
        <end position="20"/>
    </location>
</feature>
<evidence type="ECO:0000256" key="1">
    <source>
        <dbReference type="ARBA" id="ARBA00004613"/>
    </source>
</evidence>
<feature type="region of interest" description="Disordered" evidence="6">
    <location>
        <begin position="44"/>
        <end position="66"/>
    </location>
</feature>
<accession>A0A7G4WI17</accession>
<keyword evidence="4 5" id="KW-0732">Signal</keyword>
<comment type="similarity">
    <text evidence="2 5">Belongs to the RxLR effector family.</text>
</comment>
<reference evidence="7" key="1">
    <citation type="journal article" date="2020" name="Mol. Plant">
        <title>Functional analysis of RXLR effectors from the New Zealand kauri dieback pathogen Phytophthora agathidicida.</title>
        <authorList>
            <person name="Guo Y."/>
            <person name="Dupont P.Y."/>
            <person name="Mesarich C.H."/>
            <person name="Yang B."/>
            <person name="McDougal R.L."/>
            <person name="Panda P."/>
            <person name="Dijkwel P."/>
            <person name="Studholme D.J."/>
            <person name="Sambles C."/>
            <person name="Win J."/>
            <person name="Wang Y."/>
            <person name="Williams N.M."/>
            <person name="Bradshaw R.E."/>
        </authorList>
    </citation>
    <scope>NUCLEOTIDE SEQUENCE</scope>
    <source>
        <strain evidence="7">3770</strain>
    </source>
</reference>
<comment type="subcellular location">
    <subcellularLocation>
        <location evidence="1 5">Secreted</location>
    </subcellularLocation>
</comment>
<gene>
    <name evidence="7" type="primary">PaRXLR28</name>
</gene>
<name>A0A7G4WI17_9STRA</name>
<dbReference type="AlphaFoldDB" id="A0A7G4WI17"/>
<proteinExistence type="inferred from homology"/>
<dbReference type="InterPro" id="IPR031825">
    <property type="entry name" value="RXLR"/>
</dbReference>
<comment type="function">
    <text evidence="5">Effector that suppresses plant defense responses during pathogen infection.</text>
</comment>
<evidence type="ECO:0000256" key="3">
    <source>
        <dbReference type="ARBA" id="ARBA00022525"/>
    </source>
</evidence>
<dbReference type="GO" id="GO:0005576">
    <property type="term" value="C:extracellular region"/>
    <property type="evidence" value="ECO:0007669"/>
    <property type="project" value="UniProtKB-SubCell"/>
</dbReference>
<evidence type="ECO:0000256" key="5">
    <source>
        <dbReference type="RuleBase" id="RU367124"/>
    </source>
</evidence>
<protein>
    <recommendedName>
        <fullName evidence="5">RxLR effector protein</fullName>
    </recommendedName>
</protein>
<sequence length="117" mass="12859">MRLPSILLLVAAAFVVNCDATSAGTTASITSYTNHAESVKSSRFLRSIKSEEENDDEDSEERMTPSALVPLDDLLTKLKINEQVLRANLKKADLDILNKIEANPPLQNHHEVEKAGT</sequence>
<evidence type="ECO:0000256" key="4">
    <source>
        <dbReference type="ARBA" id="ARBA00022729"/>
    </source>
</evidence>
<comment type="domain">
    <text evidence="5">The RxLR-dEER motif acts to carry the protein into the host cell cytoplasm through binding to cell surface phosphatidylinositol-3-phosphate.</text>
</comment>
<evidence type="ECO:0000313" key="7">
    <source>
        <dbReference type="EMBL" id="QMU24852.1"/>
    </source>
</evidence>
<keyword evidence="3 5" id="KW-0964">Secreted</keyword>
<evidence type="ECO:0000256" key="6">
    <source>
        <dbReference type="SAM" id="MobiDB-lite"/>
    </source>
</evidence>
<dbReference type="Pfam" id="PF16810">
    <property type="entry name" value="RXLR"/>
    <property type="match status" value="1"/>
</dbReference>
<organism evidence="7">
    <name type="scientific">Phytophthora agathidicida</name>
    <dbReference type="NCBI Taxonomy" id="1642459"/>
    <lineage>
        <taxon>Eukaryota</taxon>
        <taxon>Sar</taxon>
        <taxon>Stramenopiles</taxon>
        <taxon>Oomycota</taxon>
        <taxon>Peronosporomycetes</taxon>
        <taxon>Peronosporales</taxon>
        <taxon>Peronosporaceae</taxon>
        <taxon>Phytophthora</taxon>
    </lineage>
</organism>
<evidence type="ECO:0000256" key="2">
    <source>
        <dbReference type="ARBA" id="ARBA00010400"/>
    </source>
</evidence>
<feature type="chain" id="PRO_5029036224" description="RxLR effector protein" evidence="5">
    <location>
        <begin position="21"/>
        <end position="117"/>
    </location>
</feature>